<dbReference type="OrthoDB" id="5667at2759"/>
<dbReference type="InterPro" id="IPR050327">
    <property type="entry name" value="Proton-linked_MCT"/>
</dbReference>
<dbReference type="GO" id="GO:0022857">
    <property type="term" value="F:transmembrane transporter activity"/>
    <property type="evidence" value="ECO:0007669"/>
    <property type="project" value="InterPro"/>
</dbReference>
<evidence type="ECO:0000256" key="3">
    <source>
        <dbReference type="SAM" id="Phobius"/>
    </source>
</evidence>
<evidence type="ECO:0000256" key="1">
    <source>
        <dbReference type="ARBA" id="ARBA00004141"/>
    </source>
</evidence>
<dbReference type="GO" id="GO:0016020">
    <property type="term" value="C:membrane"/>
    <property type="evidence" value="ECO:0007669"/>
    <property type="project" value="UniProtKB-SubCell"/>
</dbReference>
<name>A0A1E1K7C2_9HELO</name>
<keyword evidence="3" id="KW-0472">Membrane</keyword>
<feature type="transmembrane region" description="Helical" evidence="3">
    <location>
        <begin position="149"/>
        <end position="172"/>
    </location>
</feature>
<protein>
    <submittedName>
        <fullName evidence="5">Related to MFS transporter</fullName>
    </submittedName>
</protein>
<organism evidence="5 6">
    <name type="scientific">Rhynchosporium agropyri</name>
    <dbReference type="NCBI Taxonomy" id="914238"/>
    <lineage>
        <taxon>Eukaryota</taxon>
        <taxon>Fungi</taxon>
        <taxon>Dikarya</taxon>
        <taxon>Ascomycota</taxon>
        <taxon>Pezizomycotina</taxon>
        <taxon>Leotiomycetes</taxon>
        <taxon>Helotiales</taxon>
        <taxon>Ploettnerulaceae</taxon>
        <taxon>Rhynchosporium</taxon>
    </lineage>
</organism>
<feature type="domain" description="Major facilitator superfamily (MFS) profile" evidence="4">
    <location>
        <begin position="56"/>
        <end position="446"/>
    </location>
</feature>
<feature type="transmembrane region" description="Helical" evidence="3">
    <location>
        <begin position="325"/>
        <end position="345"/>
    </location>
</feature>
<feature type="transmembrane region" description="Helical" evidence="3">
    <location>
        <begin position="256"/>
        <end position="277"/>
    </location>
</feature>
<proteinExistence type="inferred from homology"/>
<dbReference type="PANTHER" id="PTHR11360:SF177">
    <property type="entry name" value="RIBOFLAVIN TRANSPORTER MCH5"/>
    <property type="match status" value="1"/>
</dbReference>
<dbReference type="InterPro" id="IPR020846">
    <property type="entry name" value="MFS_dom"/>
</dbReference>
<comment type="similarity">
    <text evidence="2">Belongs to the major facilitator superfamily. Monocarboxylate porter (TC 2.A.1.13) family.</text>
</comment>
<feature type="transmembrane region" description="Helical" evidence="3">
    <location>
        <begin position="297"/>
        <end position="318"/>
    </location>
</feature>
<gene>
    <name evidence="5" type="ORF">RAG0_04021</name>
</gene>
<reference evidence="6" key="1">
    <citation type="submission" date="2016-03" db="EMBL/GenBank/DDBJ databases">
        <authorList>
            <person name="Guldener U."/>
        </authorList>
    </citation>
    <scope>NUCLEOTIDE SEQUENCE [LARGE SCALE GENOMIC DNA]</scope>
    <source>
        <strain evidence="6">04CH-RAC-A.6.1</strain>
    </source>
</reference>
<dbReference type="InterPro" id="IPR011701">
    <property type="entry name" value="MFS"/>
</dbReference>
<keyword evidence="3" id="KW-0812">Transmembrane</keyword>
<evidence type="ECO:0000313" key="6">
    <source>
        <dbReference type="Proteomes" id="UP000178912"/>
    </source>
</evidence>
<evidence type="ECO:0000313" key="5">
    <source>
        <dbReference type="EMBL" id="CZS93985.1"/>
    </source>
</evidence>
<sequence length="453" mass="49411">MLTTVSITPKIAPQPEIIESRDLESCKESRRTSESNDTHVIDWAPKVGYAREGGLSGWTCVLGSFFALFCTFGWLNSLGLFQTYYQETLLKQHSASTISWIFATQLFLMWTGGVFFGRIVDTYGTRCVAIPCAVGCTLSIVILSFCSSYYQIFLIQGVGFGVSAAGLFSCATTSVGQWFNKRKALALGIVLAGSSLGGLVHSFYLHILIGKVGFPTAVRYSAIIVGASSILACLLIHPRLPKKKWDSGLQFIDFSLFKQATFSVYCIGTFLIVWGLFAPWTYLPSMSLRHGFSADLAVYTIVILNAGSIIGRILPAYLADRFGRFNSVSLISFVTSIAFLAFWLPLEIKPHPSNTEIFAFSACYGFASGAFISLMMPCVAELGPVAKLGQRFGTYQAVIGLASLTSLPIQGALIPYNDGGFRYLILFSGVCVSCGTVFICAARMFRVGWNWKG</sequence>
<feature type="transmembrane region" description="Helical" evidence="3">
    <location>
        <begin position="357"/>
        <end position="380"/>
    </location>
</feature>
<dbReference type="Gene3D" id="1.20.1250.20">
    <property type="entry name" value="MFS general substrate transporter like domains"/>
    <property type="match status" value="2"/>
</dbReference>
<accession>A0A1E1K7C2</accession>
<dbReference type="PANTHER" id="PTHR11360">
    <property type="entry name" value="MONOCARBOXYLATE TRANSPORTER"/>
    <property type="match status" value="1"/>
</dbReference>
<dbReference type="EMBL" id="FJUX01000017">
    <property type="protein sequence ID" value="CZS93985.1"/>
    <property type="molecule type" value="Genomic_DNA"/>
</dbReference>
<dbReference type="PROSITE" id="PS50850">
    <property type="entry name" value="MFS"/>
    <property type="match status" value="1"/>
</dbReference>
<feature type="transmembrane region" description="Helical" evidence="3">
    <location>
        <begin position="123"/>
        <end position="143"/>
    </location>
</feature>
<feature type="transmembrane region" description="Helical" evidence="3">
    <location>
        <begin position="420"/>
        <end position="442"/>
    </location>
</feature>
<feature type="transmembrane region" description="Helical" evidence="3">
    <location>
        <begin position="95"/>
        <end position="116"/>
    </location>
</feature>
<feature type="transmembrane region" description="Helical" evidence="3">
    <location>
        <begin position="184"/>
        <end position="205"/>
    </location>
</feature>
<feature type="transmembrane region" description="Helical" evidence="3">
    <location>
        <begin position="392"/>
        <end position="414"/>
    </location>
</feature>
<keyword evidence="6" id="KW-1185">Reference proteome</keyword>
<evidence type="ECO:0000259" key="4">
    <source>
        <dbReference type="PROSITE" id="PS50850"/>
    </source>
</evidence>
<comment type="subcellular location">
    <subcellularLocation>
        <location evidence="1">Membrane</location>
        <topology evidence="1">Multi-pass membrane protein</topology>
    </subcellularLocation>
</comment>
<dbReference type="InterPro" id="IPR036259">
    <property type="entry name" value="MFS_trans_sf"/>
</dbReference>
<dbReference type="Proteomes" id="UP000178912">
    <property type="component" value="Unassembled WGS sequence"/>
</dbReference>
<dbReference type="Pfam" id="PF07690">
    <property type="entry name" value="MFS_1"/>
    <property type="match status" value="1"/>
</dbReference>
<keyword evidence="3" id="KW-1133">Transmembrane helix</keyword>
<dbReference type="AlphaFoldDB" id="A0A1E1K7C2"/>
<feature type="transmembrane region" description="Helical" evidence="3">
    <location>
        <begin position="55"/>
        <end position="75"/>
    </location>
</feature>
<feature type="transmembrane region" description="Helical" evidence="3">
    <location>
        <begin position="217"/>
        <end position="236"/>
    </location>
</feature>
<dbReference type="SUPFAM" id="SSF103473">
    <property type="entry name" value="MFS general substrate transporter"/>
    <property type="match status" value="1"/>
</dbReference>
<evidence type="ECO:0000256" key="2">
    <source>
        <dbReference type="ARBA" id="ARBA00006727"/>
    </source>
</evidence>